<dbReference type="SMART" id="SM00530">
    <property type="entry name" value="HTH_XRE"/>
    <property type="match status" value="1"/>
</dbReference>
<keyword evidence="3" id="KW-1185">Reference proteome</keyword>
<dbReference type="eggNOG" id="COG1396">
    <property type="taxonomic scope" value="Bacteria"/>
</dbReference>
<dbReference type="Pfam" id="PF01381">
    <property type="entry name" value="HTH_3"/>
    <property type="match status" value="1"/>
</dbReference>
<dbReference type="EMBL" id="CM001475">
    <property type="protein sequence ID" value="EIC30843.1"/>
    <property type="molecule type" value="Genomic_DNA"/>
</dbReference>
<dbReference type="Proteomes" id="UP000005090">
    <property type="component" value="Chromosome"/>
</dbReference>
<dbReference type="AlphaFoldDB" id="H8GNT7"/>
<evidence type="ECO:0000259" key="1">
    <source>
        <dbReference type="PROSITE" id="PS50943"/>
    </source>
</evidence>
<dbReference type="CDD" id="cd00093">
    <property type="entry name" value="HTH_XRE"/>
    <property type="match status" value="1"/>
</dbReference>
<name>H8GNT7_METAL</name>
<dbReference type="SUPFAM" id="SSF47413">
    <property type="entry name" value="lambda repressor-like DNA-binding domains"/>
    <property type="match status" value="1"/>
</dbReference>
<dbReference type="STRING" id="686340.Metal_3169"/>
<dbReference type="InterPro" id="IPR010982">
    <property type="entry name" value="Lambda_DNA-bd_dom_sf"/>
</dbReference>
<dbReference type="InterPro" id="IPR001387">
    <property type="entry name" value="Cro/C1-type_HTH"/>
</dbReference>
<organism evidence="2 3">
    <name type="scientific">Methylomicrobium album BG8</name>
    <dbReference type="NCBI Taxonomy" id="686340"/>
    <lineage>
        <taxon>Bacteria</taxon>
        <taxon>Pseudomonadati</taxon>
        <taxon>Pseudomonadota</taxon>
        <taxon>Gammaproteobacteria</taxon>
        <taxon>Methylococcales</taxon>
        <taxon>Methylococcaceae</taxon>
        <taxon>Methylomicrobium</taxon>
    </lineage>
</organism>
<gene>
    <name evidence="2" type="ORF">Metal_3169</name>
</gene>
<evidence type="ECO:0000313" key="3">
    <source>
        <dbReference type="Proteomes" id="UP000005090"/>
    </source>
</evidence>
<dbReference type="GO" id="GO:0003677">
    <property type="term" value="F:DNA binding"/>
    <property type="evidence" value="ECO:0007669"/>
    <property type="project" value="InterPro"/>
</dbReference>
<dbReference type="RefSeq" id="WP_005373733.1">
    <property type="nucleotide sequence ID" value="NZ_CM001475.1"/>
</dbReference>
<dbReference type="HOGENOM" id="CLU_066192_30_3_6"/>
<accession>H8GNT7</accession>
<reference evidence="2 3" key="1">
    <citation type="journal article" date="2013" name="Genome Announc.">
        <title>Genome Sequence of the Obligate Gammaproteobacterial Methanotroph Methylomicrobium album Strain BG8.</title>
        <authorList>
            <person name="Kits K.D."/>
            <person name="Kalyuzhnaya M.G."/>
            <person name="Klotz M.G."/>
            <person name="Jetten M.S."/>
            <person name="Op den Camp H.J."/>
            <person name="Vuilleumier S."/>
            <person name="Bringel F."/>
            <person name="Dispirito A.A."/>
            <person name="Murrell J.C."/>
            <person name="Bruce D."/>
            <person name="Cheng J.F."/>
            <person name="Copeland A."/>
            <person name="Goodwin L."/>
            <person name="Hauser L."/>
            <person name="Lajus A."/>
            <person name="Land M.L."/>
            <person name="Lapidus A."/>
            <person name="Lucas S."/>
            <person name="Medigue C."/>
            <person name="Pitluck S."/>
            <person name="Woyke T."/>
            <person name="Zeytun A."/>
            <person name="Stein L.Y."/>
        </authorList>
    </citation>
    <scope>NUCLEOTIDE SEQUENCE [LARGE SCALE GENOMIC DNA]</scope>
    <source>
        <strain evidence="2 3">BG8</strain>
    </source>
</reference>
<proteinExistence type="predicted"/>
<evidence type="ECO:0000313" key="2">
    <source>
        <dbReference type="EMBL" id="EIC30843.1"/>
    </source>
</evidence>
<dbReference type="Gene3D" id="1.10.260.40">
    <property type="entry name" value="lambda repressor-like DNA-binding domains"/>
    <property type="match status" value="1"/>
</dbReference>
<dbReference type="PROSITE" id="PS50943">
    <property type="entry name" value="HTH_CROC1"/>
    <property type="match status" value="1"/>
</dbReference>
<sequence length="97" mass="10996">MPSSLHNVDYQIFRSLLVQARVASGLTQMQIAEKLGKPQSYISKYERGERRLDFPEFIELADILEIDVAGFVSDYRAALAPIKTHKARRIKGTSKNT</sequence>
<feature type="domain" description="HTH cro/C1-type" evidence="1">
    <location>
        <begin position="17"/>
        <end position="71"/>
    </location>
</feature>
<protein>
    <submittedName>
        <fullName evidence="2">Putative transcriptional regulator</fullName>
    </submittedName>
</protein>